<dbReference type="InterPro" id="IPR036259">
    <property type="entry name" value="MFS_trans_sf"/>
</dbReference>
<accession>A0A6A7AVE8</accession>
<dbReference type="GO" id="GO:0005886">
    <property type="term" value="C:plasma membrane"/>
    <property type="evidence" value="ECO:0007669"/>
    <property type="project" value="TreeGrafter"/>
</dbReference>
<organism evidence="7 8">
    <name type="scientific">Plenodomus tracheiphilus IPT5</name>
    <dbReference type="NCBI Taxonomy" id="1408161"/>
    <lineage>
        <taxon>Eukaryota</taxon>
        <taxon>Fungi</taxon>
        <taxon>Dikarya</taxon>
        <taxon>Ascomycota</taxon>
        <taxon>Pezizomycotina</taxon>
        <taxon>Dothideomycetes</taxon>
        <taxon>Pleosporomycetidae</taxon>
        <taxon>Pleosporales</taxon>
        <taxon>Pleosporineae</taxon>
        <taxon>Leptosphaeriaceae</taxon>
        <taxon>Plenodomus</taxon>
    </lineage>
</organism>
<dbReference type="OrthoDB" id="28755at2759"/>
<evidence type="ECO:0000313" key="8">
    <source>
        <dbReference type="Proteomes" id="UP000799423"/>
    </source>
</evidence>
<keyword evidence="8" id="KW-1185">Reference proteome</keyword>
<evidence type="ECO:0000256" key="2">
    <source>
        <dbReference type="ARBA" id="ARBA00022448"/>
    </source>
</evidence>
<feature type="transmembrane region" description="Helical" evidence="6">
    <location>
        <begin position="96"/>
        <end position="114"/>
    </location>
</feature>
<feature type="transmembrane region" description="Helical" evidence="6">
    <location>
        <begin position="373"/>
        <end position="393"/>
    </location>
</feature>
<feature type="transmembrane region" description="Helical" evidence="6">
    <location>
        <begin position="399"/>
        <end position="423"/>
    </location>
</feature>
<dbReference type="EMBL" id="MU006327">
    <property type="protein sequence ID" value="KAF2847271.1"/>
    <property type="molecule type" value="Genomic_DNA"/>
</dbReference>
<evidence type="ECO:0000256" key="3">
    <source>
        <dbReference type="ARBA" id="ARBA00022692"/>
    </source>
</evidence>
<feature type="transmembrane region" description="Helical" evidence="6">
    <location>
        <begin position="64"/>
        <end position="84"/>
    </location>
</feature>
<sequence length="553" mass="59307">MGRETMPFAQQWRGTPAIKGSSESMRMALLTASLIGLQFTWNVEMTYCTPYLLELGLTKSKISLVWVAGPLSGLIMQPIVGVVADRSTSRWGRRRPFMFGGTILVGLFLLLLGWTKEVVRAFATDPETIKSATIYVAVLSIYGIDFAINAVQGSCRGLIVDTLPIAKQQTGSSWASRMVAVGSLIGYGAGAIDLRSVFGPMLGDTQFKQLTAVAAMTLCIAVGTTSWAVTERVLVSDGGDEGEKLDLKQVLGTIAHTAMNLPRGIQAICYVQFWAWIGWFPFLFYSTTWVGEVYLRYDAPAEVKAAGDLTGKVGRIGSTALIAFSIITFVMSVLLPFFVQSPQDEKGPGFTPRPPKSIAGLVTGLEKYKPSLLTAWTISHCIFASSMIMAPFVKSLHAATLIIAACGISWSVACWAPFAFLGVEINRLSSSPSHTYNRLGRSSIELEAPVPLSLAQSLEDSSSASSTGESSGKYLGIMNLYTTLPQFVGTGISWVVFSVLEPGKSPELSEAPVEEKGRTDGPNAIAVCLFIGACSACVAVGATRRLGRIQGRI</sequence>
<protein>
    <submittedName>
        <fullName evidence="7">Sucrose transport protein-like protein</fullName>
    </submittedName>
</protein>
<name>A0A6A7AVE8_9PLEO</name>
<evidence type="ECO:0000256" key="1">
    <source>
        <dbReference type="ARBA" id="ARBA00004141"/>
    </source>
</evidence>
<dbReference type="AlphaFoldDB" id="A0A6A7AVE8"/>
<evidence type="ECO:0000256" key="4">
    <source>
        <dbReference type="ARBA" id="ARBA00022989"/>
    </source>
</evidence>
<gene>
    <name evidence="7" type="ORF">T440DRAFT_211534</name>
</gene>
<dbReference type="GO" id="GO:0008506">
    <property type="term" value="F:sucrose:proton symporter activity"/>
    <property type="evidence" value="ECO:0007669"/>
    <property type="project" value="TreeGrafter"/>
</dbReference>
<feature type="transmembrane region" description="Helical" evidence="6">
    <location>
        <begin position="134"/>
        <end position="153"/>
    </location>
</feature>
<feature type="transmembrane region" description="Helical" evidence="6">
    <location>
        <begin position="524"/>
        <end position="543"/>
    </location>
</feature>
<feature type="transmembrane region" description="Helical" evidence="6">
    <location>
        <begin position="212"/>
        <end position="229"/>
    </location>
</feature>
<feature type="transmembrane region" description="Helical" evidence="6">
    <location>
        <begin position="267"/>
        <end position="285"/>
    </location>
</feature>
<evidence type="ECO:0000256" key="5">
    <source>
        <dbReference type="ARBA" id="ARBA00023136"/>
    </source>
</evidence>
<keyword evidence="5 6" id="KW-0472">Membrane</keyword>
<dbReference type="PANTHER" id="PTHR19432">
    <property type="entry name" value="SUGAR TRANSPORTER"/>
    <property type="match status" value="1"/>
</dbReference>
<dbReference type="SUPFAM" id="SSF103473">
    <property type="entry name" value="MFS general substrate transporter"/>
    <property type="match status" value="1"/>
</dbReference>
<feature type="transmembrane region" description="Helical" evidence="6">
    <location>
        <begin position="316"/>
        <end position="339"/>
    </location>
</feature>
<reference evidence="7" key="1">
    <citation type="submission" date="2020-01" db="EMBL/GenBank/DDBJ databases">
        <authorList>
            <consortium name="DOE Joint Genome Institute"/>
            <person name="Haridas S."/>
            <person name="Albert R."/>
            <person name="Binder M."/>
            <person name="Bloem J."/>
            <person name="Labutti K."/>
            <person name="Salamov A."/>
            <person name="Andreopoulos B."/>
            <person name="Baker S.E."/>
            <person name="Barry K."/>
            <person name="Bills G."/>
            <person name="Bluhm B.H."/>
            <person name="Cannon C."/>
            <person name="Castanera R."/>
            <person name="Culley D.E."/>
            <person name="Daum C."/>
            <person name="Ezra D."/>
            <person name="Gonzalez J.B."/>
            <person name="Henrissat B."/>
            <person name="Kuo A."/>
            <person name="Liang C."/>
            <person name="Lipzen A."/>
            <person name="Lutzoni F."/>
            <person name="Magnuson J."/>
            <person name="Mondo S."/>
            <person name="Nolan M."/>
            <person name="Ohm R."/>
            <person name="Pangilinan J."/>
            <person name="Park H.-J."/>
            <person name="Ramirez L."/>
            <person name="Alfaro M."/>
            <person name="Sun H."/>
            <person name="Tritt A."/>
            <person name="Yoshinaga Y."/>
            <person name="Zwiers L.-H."/>
            <person name="Turgeon B.G."/>
            <person name="Goodwin S.B."/>
            <person name="Spatafora J.W."/>
            <person name="Crous P.W."/>
            <person name="Grigoriev I.V."/>
        </authorList>
    </citation>
    <scope>NUCLEOTIDE SEQUENCE</scope>
    <source>
        <strain evidence="7">IPT5</strain>
    </source>
</reference>
<dbReference type="Proteomes" id="UP000799423">
    <property type="component" value="Unassembled WGS sequence"/>
</dbReference>
<dbReference type="Pfam" id="PF13347">
    <property type="entry name" value="MFS_2"/>
    <property type="match status" value="1"/>
</dbReference>
<evidence type="ECO:0000313" key="7">
    <source>
        <dbReference type="EMBL" id="KAF2847271.1"/>
    </source>
</evidence>
<keyword evidence="2" id="KW-0813">Transport</keyword>
<keyword evidence="4 6" id="KW-1133">Transmembrane helix</keyword>
<proteinExistence type="predicted"/>
<dbReference type="Gene3D" id="1.20.1250.20">
    <property type="entry name" value="MFS general substrate transporter like domains"/>
    <property type="match status" value="1"/>
</dbReference>
<comment type="subcellular location">
    <subcellularLocation>
        <location evidence="1">Membrane</location>
        <topology evidence="1">Multi-pass membrane protein</topology>
    </subcellularLocation>
</comment>
<dbReference type="PANTHER" id="PTHR19432:SF76">
    <property type="entry name" value="TRANSPORTER, PUTATIVE (EUROFUNG)-RELATED"/>
    <property type="match status" value="1"/>
</dbReference>
<keyword evidence="3 6" id="KW-0812">Transmembrane</keyword>
<evidence type="ECO:0000256" key="6">
    <source>
        <dbReference type="SAM" id="Phobius"/>
    </source>
</evidence>